<evidence type="ECO:0000259" key="2">
    <source>
        <dbReference type="PROSITE" id="PS50112"/>
    </source>
</evidence>
<sequence>MNRIAFDEDSEADRHGAAEAAVAGLESLMDDNSATHKAAPKRQRDEQERSSPSGKKKKELTTERREERNMREKERSLKISQQIHELRNLLSSGGVIVPKGTKSTILTEAANYIRHLQQNQYQFEMDRSQLIQEVQSIGNGVIGPRAAVAIRHVANQNGVSSMANFNEMAPPNTTQGQPDFMSDSIGDRSYRSVFNSCSVGMAIATMGGSFIDCNPAFTKLSNYTKEELKATTIFNLTSREDLQGAFDMMSQLITPSNFDSPTVGGVAQPPVILRSSIPHRNDLGLSVSLIRGDDGVARYFNVTLVKLPTSLSQGRPVPATADMTAETTTVYARQPTDDQTMSKSVYQQGMNSPRYTSG</sequence>
<dbReference type="CDD" id="cd00130">
    <property type="entry name" value="PAS"/>
    <property type="match status" value="1"/>
</dbReference>
<evidence type="ECO:0000313" key="5">
    <source>
        <dbReference type="Proteomes" id="UP001530400"/>
    </source>
</evidence>
<feature type="region of interest" description="Disordered" evidence="1">
    <location>
        <begin position="24"/>
        <end position="75"/>
    </location>
</feature>
<evidence type="ECO:0008006" key="6">
    <source>
        <dbReference type="Google" id="ProtNLM"/>
    </source>
</evidence>
<reference evidence="4 5" key="1">
    <citation type="submission" date="2024-10" db="EMBL/GenBank/DDBJ databases">
        <title>Updated reference genomes for cyclostephanoid diatoms.</title>
        <authorList>
            <person name="Roberts W.R."/>
            <person name="Alverson A.J."/>
        </authorList>
    </citation>
    <scope>NUCLEOTIDE SEQUENCE [LARGE SCALE GENOMIC DNA]</scope>
    <source>
        <strain evidence="4 5">AJA010-31</strain>
    </source>
</reference>
<dbReference type="Gene3D" id="4.10.280.10">
    <property type="entry name" value="Helix-loop-helix DNA-binding domain"/>
    <property type="match status" value="1"/>
</dbReference>
<dbReference type="Gene3D" id="3.30.450.20">
    <property type="entry name" value="PAS domain"/>
    <property type="match status" value="1"/>
</dbReference>
<dbReference type="AlphaFoldDB" id="A0ABD3QN45"/>
<dbReference type="InterPro" id="IPR000014">
    <property type="entry name" value="PAS"/>
</dbReference>
<name>A0ABD3QN45_9STRA</name>
<dbReference type="SMART" id="SM00091">
    <property type="entry name" value="PAS"/>
    <property type="match status" value="1"/>
</dbReference>
<dbReference type="SUPFAM" id="SSF55785">
    <property type="entry name" value="PYP-like sensor domain (PAS domain)"/>
    <property type="match status" value="1"/>
</dbReference>
<dbReference type="InterPro" id="IPR011598">
    <property type="entry name" value="bHLH_dom"/>
</dbReference>
<feature type="domain" description="BHLH" evidence="3">
    <location>
        <begin position="63"/>
        <end position="116"/>
    </location>
</feature>
<dbReference type="Pfam" id="PF13188">
    <property type="entry name" value="PAS_8"/>
    <property type="match status" value="1"/>
</dbReference>
<evidence type="ECO:0000313" key="4">
    <source>
        <dbReference type="EMBL" id="KAL3800921.1"/>
    </source>
</evidence>
<organism evidence="4 5">
    <name type="scientific">Cyclotella atomus</name>
    <dbReference type="NCBI Taxonomy" id="382360"/>
    <lineage>
        <taxon>Eukaryota</taxon>
        <taxon>Sar</taxon>
        <taxon>Stramenopiles</taxon>
        <taxon>Ochrophyta</taxon>
        <taxon>Bacillariophyta</taxon>
        <taxon>Coscinodiscophyceae</taxon>
        <taxon>Thalassiosirophycidae</taxon>
        <taxon>Stephanodiscales</taxon>
        <taxon>Stephanodiscaceae</taxon>
        <taxon>Cyclotella</taxon>
    </lineage>
</organism>
<accession>A0ABD3QN45</accession>
<dbReference type="EMBL" id="JALLPJ020000149">
    <property type="protein sequence ID" value="KAL3800921.1"/>
    <property type="molecule type" value="Genomic_DNA"/>
</dbReference>
<dbReference type="InterPro" id="IPR036638">
    <property type="entry name" value="HLH_DNA-bd_sf"/>
</dbReference>
<dbReference type="PROSITE" id="PS50888">
    <property type="entry name" value="BHLH"/>
    <property type="match status" value="1"/>
</dbReference>
<dbReference type="SMART" id="SM00353">
    <property type="entry name" value="HLH"/>
    <property type="match status" value="1"/>
</dbReference>
<dbReference type="SUPFAM" id="SSF47459">
    <property type="entry name" value="HLH, helix-loop-helix DNA-binding domain"/>
    <property type="match status" value="1"/>
</dbReference>
<dbReference type="PROSITE" id="PS50112">
    <property type="entry name" value="PAS"/>
    <property type="match status" value="1"/>
</dbReference>
<feature type="domain" description="PAS" evidence="2">
    <location>
        <begin position="186"/>
        <end position="256"/>
    </location>
</feature>
<feature type="region of interest" description="Disordered" evidence="1">
    <location>
        <begin position="334"/>
        <end position="358"/>
    </location>
</feature>
<evidence type="ECO:0000259" key="3">
    <source>
        <dbReference type="PROSITE" id="PS50888"/>
    </source>
</evidence>
<dbReference type="NCBIfam" id="TIGR00229">
    <property type="entry name" value="sensory_box"/>
    <property type="match status" value="1"/>
</dbReference>
<proteinExistence type="predicted"/>
<protein>
    <recommendedName>
        <fullName evidence="6">BHLH domain-containing protein</fullName>
    </recommendedName>
</protein>
<gene>
    <name evidence="4" type="ORF">ACHAWO_000054</name>
</gene>
<keyword evidence="5" id="KW-1185">Reference proteome</keyword>
<dbReference type="InterPro" id="IPR035965">
    <property type="entry name" value="PAS-like_dom_sf"/>
</dbReference>
<evidence type="ECO:0000256" key="1">
    <source>
        <dbReference type="SAM" id="MobiDB-lite"/>
    </source>
</evidence>
<feature type="compositionally biased region" description="Basic and acidic residues" evidence="1">
    <location>
        <begin position="59"/>
        <end position="75"/>
    </location>
</feature>
<dbReference type="Pfam" id="PF00010">
    <property type="entry name" value="HLH"/>
    <property type="match status" value="1"/>
</dbReference>
<dbReference type="Proteomes" id="UP001530400">
    <property type="component" value="Unassembled WGS sequence"/>
</dbReference>
<comment type="caution">
    <text evidence="4">The sequence shown here is derived from an EMBL/GenBank/DDBJ whole genome shotgun (WGS) entry which is preliminary data.</text>
</comment>